<evidence type="ECO:0000256" key="5">
    <source>
        <dbReference type="ARBA" id="ARBA00023237"/>
    </source>
</evidence>
<feature type="active site" evidence="8">
    <location>
        <position position="313"/>
    </location>
</feature>
<sequence length="485" mass="53713">MRELVARIPWWRVAGLTLAATVLLLLSTCSPRVTTIEQVQQLGALRVATINSPTTYYEGPAGPTGFEYELALGLAQNLGVELELVIVDSPAAALQAVQTGRAQIAAAGISVTPLRSQALRFSRPVLTVVPQLIYRRGSPRPSKPADITEGLVVAQQSAAAEHLAKLKETAPELTWTETADAETEELLLQVANGEISYTVAPSDVVAINQRYYPQLRVAFDVAERQDVAWAFANGADNSLYNLAQHYLSGKSEADLARLRDRYFGHVEQVDYLGAVALATHVTTRLPKYRAMFERAGEKFGMDWRLIAAIGYQESHWDPSAVSPTGVRGIMQLTSETARFLDVANREDPAQSINGGARYIRRLIDLIPPDVTDPDRTWLALAAYNMGYGHLIDVRELARQRGGDPTRWVDVRNNLPLLTQARWYQKTKHGYARGHEARTYVGNVRTYYDMLVYLFGDPPQAPVPIETPPEHAPPREDPLNIRTPVL</sequence>
<evidence type="ECO:0000256" key="4">
    <source>
        <dbReference type="ARBA" id="ARBA00023136"/>
    </source>
</evidence>
<keyword evidence="12" id="KW-1185">Reference proteome</keyword>
<dbReference type="PANTHER" id="PTHR35936:SF32">
    <property type="entry name" value="MEMBRANE-BOUND LYTIC MUREIN TRANSGLYCOSYLASE F"/>
    <property type="match status" value="1"/>
</dbReference>
<proteinExistence type="inferred from homology"/>
<evidence type="ECO:0000313" key="11">
    <source>
        <dbReference type="EMBL" id="TDU25636.1"/>
    </source>
</evidence>
<evidence type="ECO:0000256" key="6">
    <source>
        <dbReference type="ARBA" id="ARBA00023239"/>
    </source>
</evidence>
<dbReference type="InterPro" id="IPR008258">
    <property type="entry name" value="Transglycosylase_SLT_dom_1"/>
</dbReference>
<comment type="domain">
    <text evidence="8">The N-terminal domain does not have lytic activity and probably modulates enzymatic activity. The C-terminal domain is the catalytic active domain.</text>
</comment>
<dbReference type="GO" id="GO:0009253">
    <property type="term" value="P:peptidoglycan catabolic process"/>
    <property type="evidence" value="ECO:0007669"/>
    <property type="project" value="TreeGrafter"/>
</dbReference>
<dbReference type="GO" id="GO:0008933">
    <property type="term" value="F:peptidoglycan lytic transglycosylase activity"/>
    <property type="evidence" value="ECO:0007669"/>
    <property type="project" value="UniProtKB-UniRule"/>
</dbReference>
<keyword evidence="6 8" id="KW-0456">Lyase</keyword>
<comment type="similarity">
    <text evidence="8">In the N-terminal section; belongs to the bacterial solute-binding protein 3 family.</text>
</comment>
<evidence type="ECO:0000256" key="2">
    <source>
        <dbReference type="ARBA" id="ARBA00010333"/>
    </source>
</evidence>
<evidence type="ECO:0000256" key="3">
    <source>
        <dbReference type="ARBA" id="ARBA00022729"/>
    </source>
</evidence>
<evidence type="ECO:0000256" key="8">
    <source>
        <dbReference type="HAMAP-Rule" id="MF_02016"/>
    </source>
</evidence>
<dbReference type="EC" id="4.2.2.n1" evidence="8"/>
<comment type="subcellular location">
    <subcellularLocation>
        <location evidence="8">Cell outer membrane</location>
        <topology evidence="8">Peripheral membrane protein</topology>
    </subcellularLocation>
    <text evidence="8">Attached to the inner leaflet of the outer membrane.</text>
</comment>
<dbReference type="NCBIfam" id="NF008112">
    <property type="entry name" value="PRK10859.1"/>
    <property type="match status" value="1"/>
</dbReference>
<organism evidence="11 12">
    <name type="scientific">Panacagrimonas perspica</name>
    <dbReference type="NCBI Taxonomy" id="381431"/>
    <lineage>
        <taxon>Bacteria</taxon>
        <taxon>Pseudomonadati</taxon>
        <taxon>Pseudomonadota</taxon>
        <taxon>Gammaproteobacteria</taxon>
        <taxon>Nevskiales</taxon>
        <taxon>Nevskiaceae</taxon>
        <taxon>Panacagrimonas</taxon>
    </lineage>
</organism>
<dbReference type="CDD" id="cd13403">
    <property type="entry name" value="MLTF-like"/>
    <property type="match status" value="1"/>
</dbReference>
<dbReference type="GO" id="GO:0071555">
    <property type="term" value="P:cell wall organization"/>
    <property type="evidence" value="ECO:0007669"/>
    <property type="project" value="UniProtKB-KW"/>
</dbReference>
<dbReference type="GO" id="GO:0016998">
    <property type="term" value="P:cell wall macromolecule catabolic process"/>
    <property type="evidence" value="ECO:0007669"/>
    <property type="project" value="UniProtKB-UniRule"/>
</dbReference>
<dbReference type="InterPro" id="IPR000189">
    <property type="entry name" value="Transglyc_AS"/>
</dbReference>
<dbReference type="EMBL" id="SOBT01000011">
    <property type="protein sequence ID" value="TDU25636.1"/>
    <property type="molecule type" value="Genomic_DNA"/>
</dbReference>
<comment type="similarity">
    <text evidence="2">Belongs to the bacterial solute-binding protein 3 family.</text>
</comment>
<feature type="domain" description="Solute-binding protein family 3/N-terminal" evidence="10">
    <location>
        <begin position="44"/>
        <end position="266"/>
    </location>
</feature>
<evidence type="ECO:0000256" key="1">
    <source>
        <dbReference type="ARBA" id="ARBA00007734"/>
    </source>
</evidence>
<dbReference type="InterPro" id="IPR001638">
    <property type="entry name" value="Solute-binding_3/MltF_N"/>
</dbReference>
<keyword evidence="7 8" id="KW-0961">Cell wall biogenesis/degradation</keyword>
<dbReference type="Gene3D" id="3.40.190.10">
    <property type="entry name" value="Periplasmic binding protein-like II"/>
    <property type="match status" value="2"/>
</dbReference>
<gene>
    <name evidence="8" type="primary">mltF</name>
    <name evidence="11" type="ORF">DFR24_4080</name>
</gene>
<comment type="similarity">
    <text evidence="1">Belongs to the transglycosylase Slt family.</text>
</comment>
<comment type="catalytic activity">
    <reaction evidence="8">
        <text>Exolytic cleavage of the (1-&gt;4)-beta-glycosidic linkage between N-acetylmuramic acid (MurNAc) and N-acetylglucosamine (GlcNAc) residues in peptidoglycan, from either the reducing or the non-reducing ends of the peptidoglycan chains, with concomitant formation of a 1,6-anhydrobond in the MurNAc residue.</text>
        <dbReference type="EC" id="4.2.2.n1"/>
    </reaction>
</comment>
<dbReference type="SUPFAM" id="SSF53850">
    <property type="entry name" value="Periplasmic binding protein-like II"/>
    <property type="match status" value="1"/>
</dbReference>
<dbReference type="PANTHER" id="PTHR35936">
    <property type="entry name" value="MEMBRANE-BOUND LYTIC MUREIN TRANSGLYCOSYLASE F"/>
    <property type="match status" value="1"/>
</dbReference>
<comment type="caution">
    <text evidence="8">Lacks conserved residue(s) required for the propagation of feature annotation.</text>
</comment>
<dbReference type="HAMAP" id="MF_02016">
    <property type="entry name" value="MltF"/>
    <property type="match status" value="1"/>
</dbReference>
<feature type="compositionally biased region" description="Basic and acidic residues" evidence="9">
    <location>
        <begin position="467"/>
        <end position="478"/>
    </location>
</feature>
<dbReference type="Pfam" id="PF00497">
    <property type="entry name" value="SBP_bac_3"/>
    <property type="match status" value="1"/>
</dbReference>
<dbReference type="Proteomes" id="UP000295341">
    <property type="component" value="Unassembled WGS sequence"/>
</dbReference>
<dbReference type="SUPFAM" id="SSF53955">
    <property type="entry name" value="Lysozyme-like"/>
    <property type="match status" value="1"/>
</dbReference>
<feature type="region of interest" description="Disordered" evidence="9">
    <location>
        <begin position="461"/>
        <end position="485"/>
    </location>
</feature>
<keyword evidence="3 8" id="KW-0732">Signal</keyword>
<keyword evidence="5 8" id="KW-0998">Cell outer membrane</keyword>
<dbReference type="InterPro" id="IPR023703">
    <property type="entry name" value="MltF"/>
</dbReference>
<dbReference type="InterPro" id="IPR023346">
    <property type="entry name" value="Lysozyme-like_dom_sf"/>
</dbReference>
<comment type="function">
    <text evidence="8">Murein-degrading enzyme that degrades murein glycan strands and insoluble, high-molecular weight murein sacculi, with the concomitant formation of a 1,6-anhydromuramoyl product. Lytic transglycosylases (LTs) play an integral role in the metabolism of the peptidoglycan (PG) sacculus. Their lytic action creates space within the PG sacculus to allow for its expansion as well as for the insertion of various structures such as secretion systems and flagella.</text>
</comment>
<protein>
    <recommendedName>
        <fullName evidence="8">Membrane-bound lytic murein transglycosylase F</fullName>
        <ecNumber evidence="8">4.2.2.n1</ecNumber>
    </recommendedName>
    <alternativeName>
        <fullName evidence="8">Murein lyase F</fullName>
    </alternativeName>
</protein>
<dbReference type="OrthoDB" id="9815002at2"/>
<feature type="region of interest" description="LT domain" evidence="8">
    <location>
        <begin position="267"/>
        <end position="485"/>
    </location>
</feature>
<evidence type="ECO:0000256" key="9">
    <source>
        <dbReference type="SAM" id="MobiDB-lite"/>
    </source>
</evidence>
<evidence type="ECO:0000313" key="12">
    <source>
        <dbReference type="Proteomes" id="UP000295341"/>
    </source>
</evidence>
<evidence type="ECO:0000259" key="10">
    <source>
        <dbReference type="SMART" id="SM00062"/>
    </source>
</evidence>
<comment type="caution">
    <text evidence="11">The sequence shown here is derived from an EMBL/GenBank/DDBJ whole genome shotgun (WGS) entry which is preliminary data.</text>
</comment>
<dbReference type="GO" id="GO:0009279">
    <property type="term" value="C:cell outer membrane"/>
    <property type="evidence" value="ECO:0007669"/>
    <property type="project" value="UniProtKB-SubCell"/>
</dbReference>
<evidence type="ECO:0000256" key="7">
    <source>
        <dbReference type="ARBA" id="ARBA00023316"/>
    </source>
</evidence>
<accession>A0A4V3F4L7</accession>
<dbReference type="SMART" id="SM00062">
    <property type="entry name" value="PBPb"/>
    <property type="match status" value="1"/>
</dbReference>
<dbReference type="Gene3D" id="1.10.530.10">
    <property type="match status" value="1"/>
</dbReference>
<dbReference type="RefSeq" id="WP_133883247.1">
    <property type="nucleotide sequence ID" value="NZ_MWIN01000008.1"/>
</dbReference>
<reference evidence="11 12" key="1">
    <citation type="submission" date="2019-03" db="EMBL/GenBank/DDBJ databases">
        <title>Genomic Encyclopedia of Type Strains, Phase IV (KMG-IV): sequencing the most valuable type-strain genomes for metagenomic binning, comparative biology and taxonomic classification.</title>
        <authorList>
            <person name="Goeker M."/>
        </authorList>
    </citation>
    <scope>NUCLEOTIDE SEQUENCE [LARGE SCALE GENOMIC DNA]</scope>
    <source>
        <strain evidence="11 12">DSM 26377</strain>
    </source>
</reference>
<dbReference type="PROSITE" id="PS00922">
    <property type="entry name" value="TRANSGLYCOSYLASE"/>
    <property type="match status" value="1"/>
</dbReference>
<keyword evidence="4 8" id="KW-0472">Membrane</keyword>
<dbReference type="CDD" id="cd01009">
    <property type="entry name" value="PBP2_YfhD_N"/>
    <property type="match status" value="1"/>
</dbReference>
<dbReference type="AlphaFoldDB" id="A0A4V3F4L7"/>
<comment type="similarity">
    <text evidence="8">In the C-terminal section; belongs to the transglycosylase Slt family.</text>
</comment>
<dbReference type="Pfam" id="PF01464">
    <property type="entry name" value="SLT"/>
    <property type="match status" value="1"/>
</dbReference>
<name>A0A4V3F4L7_9GAMM</name>